<keyword evidence="2" id="KW-0238">DNA-binding</keyword>
<name>A0A1M6P4R3_9FIRM</name>
<evidence type="ECO:0000259" key="4">
    <source>
        <dbReference type="PROSITE" id="PS01124"/>
    </source>
</evidence>
<dbReference type="SMART" id="SM00342">
    <property type="entry name" value="HTH_ARAC"/>
    <property type="match status" value="1"/>
</dbReference>
<organism evidence="5 6">
    <name type="scientific">Desulforamulus aeronauticus DSM 10349</name>
    <dbReference type="NCBI Taxonomy" id="1121421"/>
    <lineage>
        <taxon>Bacteria</taxon>
        <taxon>Bacillati</taxon>
        <taxon>Bacillota</taxon>
        <taxon>Clostridia</taxon>
        <taxon>Eubacteriales</taxon>
        <taxon>Peptococcaceae</taxon>
        <taxon>Desulforamulus</taxon>
    </lineage>
</organism>
<dbReference type="OrthoDB" id="324626at2"/>
<protein>
    <submittedName>
        <fullName evidence="5">AraC-like ligand binding domain-containing protein</fullName>
    </submittedName>
</protein>
<dbReference type="Pfam" id="PF02311">
    <property type="entry name" value="AraC_binding"/>
    <property type="match status" value="1"/>
</dbReference>
<dbReference type="PROSITE" id="PS01124">
    <property type="entry name" value="HTH_ARAC_FAMILY_2"/>
    <property type="match status" value="1"/>
</dbReference>
<proteinExistence type="predicted"/>
<evidence type="ECO:0000313" key="5">
    <source>
        <dbReference type="EMBL" id="SHK02892.1"/>
    </source>
</evidence>
<dbReference type="GO" id="GO:0043565">
    <property type="term" value="F:sequence-specific DNA binding"/>
    <property type="evidence" value="ECO:0007669"/>
    <property type="project" value="InterPro"/>
</dbReference>
<dbReference type="Gene3D" id="1.10.10.60">
    <property type="entry name" value="Homeodomain-like"/>
    <property type="match status" value="2"/>
</dbReference>
<dbReference type="AlphaFoldDB" id="A0A1M6P4R3"/>
<dbReference type="InterPro" id="IPR003313">
    <property type="entry name" value="AraC-bd"/>
</dbReference>
<dbReference type="PANTHER" id="PTHR43280:SF2">
    <property type="entry name" value="HTH-TYPE TRANSCRIPTIONAL REGULATOR EXSA"/>
    <property type="match status" value="1"/>
</dbReference>
<keyword evidence="1" id="KW-0805">Transcription regulation</keyword>
<dbReference type="Pfam" id="PF12833">
    <property type="entry name" value="HTH_18"/>
    <property type="match status" value="1"/>
</dbReference>
<evidence type="ECO:0000313" key="6">
    <source>
        <dbReference type="Proteomes" id="UP000183997"/>
    </source>
</evidence>
<dbReference type="Proteomes" id="UP000183997">
    <property type="component" value="Unassembled WGS sequence"/>
</dbReference>
<dbReference type="STRING" id="1121421.SAMN02745123_00461"/>
<keyword evidence="3" id="KW-0804">Transcription</keyword>
<evidence type="ECO:0000256" key="2">
    <source>
        <dbReference type="ARBA" id="ARBA00023125"/>
    </source>
</evidence>
<evidence type="ECO:0000256" key="1">
    <source>
        <dbReference type="ARBA" id="ARBA00023015"/>
    </source>
</evidence>
<dbReference type="SUPFAM" id="SSF51215">
    <property type="entry name" value="Regulatory protein AraC"/>
    <property type="match status" value="1"/>
</dbReference>
<dbReference type="GO" id="GO:0003700">
    <property type="term" value="F:DNA-binding transcription factor activity"/>
    <property type="evidence" value="ECO:0007669"/>
    <property type="project" value="InterPro"/>
</dbReference>
<accession>A0A1M6P4R3</accession>
<gene>
    <name evidence="5" type="ORF">SAMN02745123_00461</name>
</gene>
<dbReference type="PROSITE" id="PS00041">
    <property type="entry name" value="HTH_ARAC_FAMILY_1"/>
    <property type="match status" value="1"/>
</dbReference>
<sequence length="287" mass="33566">MKSDFSYFVKTIPPEMYSRTKANICQHIAIFEPEEYVVGEVLCVDDYHFVLILANAPITRINNIEYHLKKGDMLVIQPWEEVYGVPGDSRKHGKYLNIAVKKDFFQKIAAEITGEEPFQFNRIQNCYSRQLLDLIGNFQRELMNYGESYPQMIHSIATQIVFQLIRDLNADNAKNKKKVAKENQYISKAILFMQEYYNTSISISDICNLIYLSPCHFKRVFKEYTGQTPYQYLMGIRLEKAKELLREKKSSIEDTARRCGFVNPGHFAVVFKRSAKMSPSEYRKMHE</sequence>
<reference evidence="6" key="1">
    <citation type="submission" date="2016-11" db="EMBL/GenBank/DDBJ databases">
        <authorList>
            <person name="Varghese N."/>
            <person name="Submissions S."/>
        </authorList>
    </citation>
    <scope>NUCLEOTIDE SEQUENCE [LARGE SCALE GENOMIC DNA]</scope>
    <source>
        <strain evidence="6">DSM 10349</strain>
    </source>
</reference>
<feature type="domain" description="HTH araC/xylS-type" evidence="4">
    <location>
        <begin position="187"/>
        <end position="285"/>
    </location>
</feature>
<evidence type="ECO:0000256" key="3">
    <source>
        <dbReference type="ARBA" id="ARBA00023163"/>
    </source>
</evidence>
<keyword evidence="6" id="KW-1185">Reference proteome</keyword>
<dbReference type="PANTHER" id="PTHR43280">
    <property type="entry name" value="ARAC-FAMILY TRANSCRIPTIONAL REGULATOR"/>
    <property type="match status" value="1"/>
</dbReference>
<dbReference type="SUPFAM" id="SSF46689">
    <property type="entry name" value="Homeodomain-like"/>
    <property type="match status" value="2"/>
</dbReference>
<dbReference type="InterPro" id="IPR037923">
    <property type="entry name" value="HTH-like"/>
</dbReference>
<dbReference type="InterPro" id="IPR018060">
    <property type="entry name" value="HTH_AraC"/>
</dbReference>
<dbReference type="InterPro" id="IPR009057">
    <property type="entry name" value="Homeodomain-like_sf"/>
</dbReference>
<dbReference type="RefSeq" id="WP_072910661.1">
    <property type="nucleotide sequence ID" value="NZ_FRAR01000005.1"/>
</dbReference>
<dbReference type="EMBL" id="FRAR01000005">
    <property type="protein sequence ID" value="SHK02892.1"/>
    <property type="molecule type" value="Genomic_DNA"/>
</dbReference>
<dbReference type="InterPro" id="IPR018062">
    <property type="entry name" value="HTH_AraC-typ_CS"/>
</dbReference>